<dbReference type="InterPro" id="IPR011709">
    <property type="entry name" value="DEAD-box_helicase_OB_fold"/>
</dbReference>
<evidence type="ECO:0000256" key="3">
    <source>
        <dbReference type="ARBA" id="ARBA00022801"/>
    </source>
</evidence>
<dbReference type="InterPro" id="IPR001650">
    <property type="entry name" value="Helicase_C-like"/>
</dbReference>
<evidence type="ECO:0000256" key="1">
    <source>
        <dbReference type="ARBA" id="ARBA00012552"/>
    </source>
</evidence>
<organism evidence="9">
    <name type="scientific">Rhipicephalus appendiculatus</name>
    <name type="common">Brown ear tick</name>
    <dbReference type="NCBI Taxonomy" id="34631"/>
    <lineage>
        <taxon>Eukaryota</taxon>
        <taxon>Metazoa</taxon>
        <taxon>Ecdysozoa</taxon>
        <taxon>Arthropoda</taxon>
        <taxon>Chelicerata</taxon>
        <taxon>Arachnida</taxon>
        <taxon>Acari</taxon>
        <taxon>Parasitiformes</taxon>
        <taxon>Ixodida</taxon>
        <taxon>Ixodoidea</taxon>
        <taxon>Ixodidae</taxon>
        <taxon>Rhipicephalinae</taxon>
        <taxon>Rhipicephalus</taxon>
        <taxon>Rhipicephalus</taxon>
    </lineage>
</organism>
<dbReference type="EMBL" id="GEDV01004459">
    <property type="protein sequence ID" value="JAP84098.1"/>
    <property type="molecule type" value="Transcribed_RNA"/>
</dbReference>
<dbReference type="InterPro" id="IPR002464">
    <property type="entry name" value="DNA/RNA_helicase_DEAH_CS"/>
</dbReference>
<dbReference type="AlphaFoldDB" id="A0A131YZL5"/>
<evidence type="ECO:0000256" key="5">
    <source>
        <dbReference type="ARBA" id="ARBA00022840"/>
    </source>
</evidence>
<keyword evidence="4 9" id="KW-0347">Helicase</keyword>
<dbReference type="PROSITE" id="PS51192">
    <property type="entry name" value="HELICASE_ATP_BIND_1"/>
    <property type="match status" value="1"/>
</dbReference>
<accession>A0A131YZL5</accession>
<dbReference type="Gene3D" id="1.20.120.1080">
    <property type="match status" value="1"/>
</dbReference>
<reference evidence="9" key="1">
    <citation type="journal article" date="2016" name="Ticks Tick Borne Dis.">
        <title>De novo assembly and annotation of the salivary gland transcriptome of Rhipicephalus appendiculatus male and female ticks during blood feeding.</title>
        <authorList>
            <person name="de Castro M.H."/>
            <person name="de Klerk D."/>
            <person name="Pienaar R."/>
            <person name="Latif A.A."/>
            <person name="Rees D.J."/>
            <person name="Mans B.J."/>
        </authorList>
    </citation>
    <scope>NUCLEOTIDE SEQUENCE</scope>
    <source>
        <tissue evidence="9">Salivary glands</tissue>
    </source>
</reference>
<dbReference type="Gene3D" id="3.40.50.300">
    <property type="entry name" value="P-loop containing nucleotide triphosphate hydrolases"/>
    <property type="match status" value="2"/>
</dbReference>
<sequence length="694" mass="78167">MFRKPVFQKPGGEKEFLNEEWIIEDRSSNVEYTNYVYNPNVSLSITQQRERLPVFKNRMDILYLLEKHRVLIVTGETGSGKSTQIPQYLMEAGWAQKGQMIGVTQPRRMAAITLARRVAEEKGCLVGQEVGYCVRFDECFDREGTKIKFMTEGILVNEIMANPLLPAYSVLMLDEAHERTLLTDTSLGLMKKILLKRPDLRLIISSATLEAEVLKQFFHSDIESKNISAEILSIQGRAYPVEVYYLSNPVPNYVKAAVETVVKIHETQRMGHVLVFLTGQDEVEEAVNLLKEYSRNTKNTPGIPSMYVLPLYGSLPQSEQMKAFQPFSPKVRKVVVATNIAEASVTINGIVYVVDCGFVKLNFFNPKTSTDALVVVPESQSSATQRAGRAGRVSSGKVYRLFREDDFKQLPVFTTPEIQRSNLSTFILQLKSLGVDNIAHFSFPSPPPSKIVINALELDYALGALDNNGSLTELGMKMVMFPVPAMQAKMLLVSGEFGCSEEALTIVSMLQIESIFLFPSHRKVEARKAKYKFSVLEGDLLTLLNVYNAFLKKSKDKQWCGQMFLNYNGLMRATEIRNQLRKLLQKHQVPLVSCEGDTDLVCRCIVAGHFANAAYLHYSGEYRTVCGDHPLAIHPTSVLYTQKQPKWVVFGELIHTSREFMRNVTVVESSWLYELAPGFYQYGTDTDAGRGSIL</sequence>
<dbReference type="FunFam" id="3.40.50.300:FF:000145">
    <property type="entry name" value="probable ATP-dependent RNA helicase DHX40"/>
    <property type="match status" value="1"/>
</dbReference>
<protein>
    <recommendedName>
        <fullName evidence="1">RNA helicase</fullName>
        <ecNumber evidence="1">3.6.4.13</ecNumber>
    </recommendedName>
</protein>
<proteinExistence type="predicted"/>
<keyword evidence="5" id="KW-0067">ATP-binding</keyword>
<dbReference type="CDD" id="cd18791">
    <property type="entry name" value="SF2_C_RHA"/>
    <property type="match status" value="1"/>
</dbReference>
<dbReference type="PROSITE" id="PS00690">
    <property type="entry name" value="DEAH_ATP_HELICASE"/>
    <property type="match status" value="1"/>
</dbReference>
<comment type="catalytic activity">
    <reaction evidence="6">
        <text>ATP + H2O = ADP + phosphate + H(+)</text>
        <dbReference type="Rhea" id="RHEA:13065"/>
        <dbReference type="ChEBI" id="CHEBI:15377"/>
        <dbReference type="ChEBI" id="CHEBI:15378"/>
        <dbReference type="ChEBI" id="CHEBI:30616"/>
        <dbReference type="ChEBI" id="CHEBI:43474"/>
        <dbReference type="ChEBI" id="CHEBI:456216"/>
        <dbReference type="EC" id="3.6.4.13"/>
    </reaction>
</comment>
<dbReference type="EC" id="3.6.4.13" evidence="1"/>
<dbReference type="SMART" id="SM00487">
    <property type="entry name" value="DEXDc"/>
    <property type="match status" value="1"/>
</dbReference>
<dbReference type="Pfam" id="PF07717">
    <property type="entry name" value="OB_NTP_bind"/>
    <property type="match status" value="1"/>
</dbReference>
<dbReference type="SMART" id="SM00847">
    <property type="entry name" value="HA2"/>
    <property type="match status" value="1"/>
</dbReference>
<evidence type="ECO:0000259" key="8">
    <source>
        <dbReference type="PROSITE" id="PS51194"/>
    </source>
</evidence>
<name>A0A131YZL5_RHIAP</name>
<dbReference type="InterPro" id="IPR007502">
    <property type="entry name" value="Helicase-assoc_dom"/>
</dbReference>
<evidence type="ECO:0000256" key="4">
    <source>
        <dbReference type="ARBA" id="ARBA00022806"/>
    </source>
</evidence>
<dbReference type="SUPFAM" id="SSF52540">
    <property type="entry name" value="P-loop containing nucleoside triphosphate hydrolases"/>
    <property type="match status" value="1"/>
</dbReference>
<dbReference type="InterPro" id="IPR014001">
    <property type="entry name" value="Helicase_ATP-bd"/>
</dbReference>
<feature type="domain" description="Helicase C-terminal" evidence="8">
    <location>
        <begin position="256"/>
        <end position="434"/>
    </location>
</feature>
<keyword evidence="3" id="KW-0378">Hydrolase</keyword>
<evidence type="ECO:0000259" key="7">
    <source>
        <dbReference type="PROSITE" id="PS51192"/>
    </source>
</evidence>
<dbReference type="PANTHER" id="PTHR18934:SF136">
    <property type="entry name" value="ATP-DEPENDENT RNA HELICASE DHX35-RELATED"/>
    <property type="match status" value="1"/>
</dbReference>
<evidence type="ECO:0000256" key="6">
    <source>
        <dbReference type="ARBA" id="ARBA00047984"/>
    </source>
</evidence>
<dbReference type="Pfam" id="PF00271">
    <property type="entry name" value="Helicase_C"/>
    <property type="match status" value="1"/>
</dbReference>
<dbReference type="GO" id="GO:0016787">
    <property type="term" value="F:hydrolase activity"/>
    <property type="evidence" value="ECO:0007669"/>
    <property type="project" value="UniProtKB-KW"/>
</dbReference>
<dbReference type="GO" id="GO:0003723">
    <property type="term" value="F:RNA binding"/>
    <property type="evidence" value="ECO:0007669"/>
    <property type="project" value="TreeGrafter"/>
</dbReference>
<dbReference type="Pfam" id="PF21010">
    <property type="entry name" value="HA2_C"/>
    <property type="match status" value="1"/>
</dbReference>
<dbReference type="Pfam" id="PF04408">
    <property type="entry name" value="WHD_HA2"/>
    <property type="match status" value="1"/>
</dbReference>
<evidence type="ECO:0000313" key="9">
    <source>
        <dbReference type="EMBL" id="JAP84098.1"/>
    </source>
</evidence>
<dbReference type="InterPro" id="IPR027417">
    <property type="entry name" value="P-loop_NTPase"/>
</dbReference>
<keyword evidence="2" id="KW-0547">Nucleotide-binding</keyword>
<dbReference type="FunFam" id="3.40.50.300:FF:002204">
    <property type="entry name" value="Uncharacterized protein, isoform C"/>
    <property type="match status" value="1"/>
</dbReference>
<dbReference type="PROSITE" id="PS51194">
    <property type="entry name" value="HELICASE_CTER"/>
    <property type="match status" value="1"/>
</dbReference>
<dbReference type="InterPro" id="IPR048333">
    <property type="entry name" value="HA2_WH"/>
</dbReference>
<dbReference type="GO" id="GO:0071013">
    <property type="term" value="C:catalytic step 2 spliceosome"/>
    <property type="evidence" value="ECO:0007669"/>
    <property type="project" value="TreeGrafter"/>
</dbReference>
<dbReference type="SMART" id="SM00490">
    <property type="entry name" value="HELICc"/>
    <property type="match status" value="1"/>
</dbReference>
<dbReference type="PANTHER" id="PTHR18934">
    <property type="entry name" value="ATP-DEPENDENT RNA HELICASE"/>
    <property type="match status" value="1"/>
</dbReference>
<feature type="domain" description="Helicase ATP-binding" evidence="7">
    <location>
        <begin position="62"/>
        <end position="227"/>
    </location>
</feature>
<dbReference type="GO" id="GO:0003724">
    <property type="term" value="F:RNA helicase activity"/>
    <property type="evidence" value="ECO:0007669"/>
    <property type="project" value="UniProtKB-EC"/>
</dbReference>
<dbReference type="GO" id="GO:0005524">
    <property type="term" value="F:ATP binding"/>
    <property type="evidence" value="ECO:0007669"/>
    <property type="project" value="UniProtKB-KW"/>
</dbReference>
<evidence type="ECO:0000256" key="2">
    <source>
        <dbReference type="ARBA" id="ARBA00022741"/>
    </source>
</evidence>